<name>M7SZ60_EUTLA</name>
<evidence type="ECO:0000256" key="2">
    <source>
        <dbReference type="ARBA" id="ARBA00022801"/>
    </source>
</evidence>
<dbReference type="GO" id="GO:0097176">
    <property type="term" value="P:epoxide metabolic process"/>
    <property type="evidence" value="ECO:0007669"/>
    <property type="project" value="TreeGrafter"/>
</dbReference>
<dbReference type="HOGENOM" id="CLU_019414_2_0_1"/>
<evidence type="ECO:0000313" key="4">
    <source>
        <dbReference type="EMBL" id="EMR71914.1"/>
    </source>
</evidence>
<dbReference type="Pfam" id="PF06441">
    <property type="entry name" value="EHN"/>
    <property type="match status" value="1"/>
</dbReference>
<dbReference type="STRING" id="1287681.M7SZ60"/>
<dbReference type="EMBL" id="KB705557">
    <property type="protein sequence ID" value="EMR71914.1"/>
    <property type="molecule type" value="Genomic_DNA"/>
</dbReference>
<dbReference type="eggNOG" id="KOG2565">
    <property type="taxonomic scope" value="Eukaryota"/>
</dbReference>
<dbReference type="GO" id="GO:0004301">
    <property type="term" value="F:epoxide hydrolase activity"/>
    <property type="evidence" value="ECO:0007669"/>
    <property type="project" value="TreeGrafter"/>
</dbReference>
<evidence type="ECO:0000256" key="1">
    <source>
        <dbReference type="ARBA" id="ARBA00010088"/>
    </source>
</evidence>
<dbReference type="InterPro" id="IPR029058">
    <property type="entry name" value="AB_hydrolase_fold"/>
</dbReference>
<dbReference type="InterPro" id="IPR010497">
    <property type="entry name" value="Epoxide_hydro_N"/>
</dbReference>
<organism evidence="4 5">
    <name type="scientific">Eutypa lata (strain UCR-EL1)</name>
    <name type="common">Grapevine dieback disease fungus</name>
    <name type="synonym">Eutypa armeniacae</name>
    <dbReference type="NCBI Taxonomy" id="1287681"/>
    <lineage>
        <taxon>Eukaryota</taxon>
        <taxon>Fungi</taxon>
        <taxon>Dikarya</taxon>
        <taxon>Ascomycota</taxon>
        <taxon>Pezizomycotina</taxon>
        <taxon>Sordariomycetes</taxon>
        <taxon>Xylariomycetidae</taxon>
        <taxon>Xylariales</taxon>
        <taxon>Diatrypaceae</taxon>
        <taxon>Eutypa</taxon>
    </lineage>
</organism>
<dbReference type="InterPro" id="IPR016292">
    <property type="entry name" value="Epoxide_hydrolase"/>
</dbReference>
<feature type="domain" description="Epoxide hydrolase N-terminal" evidence="3">
    <location>
        <begin position="16"/>
        <end position="126"/>
    </location>
</feature>
<dbReference type="KEGG" id="ela:UCREL1_1048"/>
<protein>
    <submittedName>
        <fullName evidence="4">Putative epoxide hydrolase protein</fullName>
    </submittedName>
</protein>
<keyword evidence="2 4" id="KW-0378">Hydrolase</keyword>
<dbReference type="Proteomes" id="UP000012174">
    <property type="component" value="Unassembled WGS sequence"/>
</dbReference>
<dbReference type="AlphaFoldDB" id="M7SZ60"/>
<dbReference type="PANTHER" id="PTHR21661:SF39">
    <property type="entry name" value="HYDROLASE, PUTATIVE (AFU_ORTHOLOGUE AFUA_3G08960)-RELATED"/>
    <property type="match status" value="1"/>
</dbReference>
<dbReference type="OrthoDB" id="7130006at2759"/>
<evidence type="ECO:0000259" key="3">
    <source>
        <dbReference type="Pfam" id="PF06441"/>
    </source>
</evidence>
<dbReference type="OMA" id="VGVHVNY"/>
<dbReference type="PANTHER" id="PTHR21661">
    <property type="entry name" value="EPOXIDE HYDROLASE 1-RELATED"/>
    <property type="match status" value="1"/>
</dbReference>
<keyword evidence="5" id="KW-1185">Reference proteome</keyword>
<dbReference type="PIRSF" id="PIRSF001112">
    <property type="entry name" value="Epoxide_hydrolase"/>
    <property type="match status" value="1"/>
</dbReference>
<dbReference type="Gene3D" id="3.40.50.1820">
    <property type="entry name" value="alpha/beta hydrolase"/>
    <property type="match status" value="1"/>
</dbReference>
<gene>
    <name evidence="4" type="ORF">UCREL1_1048</name>
</gene>
<evidence type="ECO:0000313" key="5">
    <source>
        <dbReference type="Proteomes" id="UP000012174"/>
    </source>
</evidence>
<comment type="similarity">
    <text evidence="1">Belongs to the peptidase S33 family.</text>
</comment>
<accession>M7SZ60</accession>
<proteinExistence type="inferred from homology"/>
<dbReference type="SUPFAM" id="SSF53474">
    <property type="entry name" value="alpha/beta-Hydrolases"/>
    <property type="match status" value="1"/>
</dbReference>
<sequence length="280" mass="31135">MDKFATVPAGALVQPQSFTLHVPEQDIADFKALLRLSKIGPRTYENGTSRYGVTRDWLAHAKETWLNSFSWRSHEEHINSFPNFKPSVEDPALGRSCTHFAALFSKKNDAIPVIFMHGWPGSFLEFLPMMTLLAEKYIPETLPFHAIVPSLPGYTLSDGPPMDRDCDVDDIARIMNQLMVDLGFGRKGYVAQGGDIGCFVARKLIIASNECKAIHINFMSHIREMGQEGPRDELTADELAHLERANDFTKSGMAYAQEHATRPGTIGLVLSSSPLATLAW</sequence>
<reference evidence="5" key="1">
    <citation type="journal article" date="2013" name="Genome Announc.">
        <title>Draft genome sequence of the grapevine dieback fungus Eutypa lata UCR-EL1.</title>
        <authorList>
            <person name="Blanco-Ulate B."/>
            <person name="Rolshausen P.E."/>
            <person name="Cantu D."/>
        </authorList>
    </citation>
    <scope>NUCLEOTIDE SEQUENCE [LARGE SCALE GENOMIC DNA]</scope>
    <source>
        <strain evidence="5">UCR-EL1</strain>
    </source>
</reference>